<reference evidence="1 2" key="1">
    <citation type="submission" date="2019-09" db="EMBL/GenBank/DDBJ databases">
        <authorList>
            <person name="Chandra G."/>
            <person name="Truman W A."/>
        </authorList>
    </citation>
    <scope>NUCLEOTIDE SEQUENCE [LARGE SCALE GENOMIC DNA]</scope>
    <source>
        <strain evidence="1">PS691</strain>
    </source>
</reference>
<dbReference type="AlphaFoldDB" id="A0A5E7CBS0"/>
<dbReference type="EMBL" id="CABVHQ010000016">
    <property type="protein sequence ID" value="VVN93303.1"/>
    <property type="molecule type" value="Genomic_DNA"/>
</dbReference>
<protein>
    <submittedName>
        <fullName evidence="1">Uncharacterized protein</fullName>
    </submittedName>
</protein>
<organism evidence="1 2">
    <name type="scientific">Pseudomonas fluorescens</name>
    <dbReference type="NCBI Taxonomy" id="294"/>
    <lineage>
        <taxon>Bacteria</taxon>
        <taxon>Pseudomonadati</taxon>
        <taxon>Pseudomonadota</taxon>
        <taxon>Gammaproteobacteria</taxon>
        <taxon>Pseudomonadales</taxon>
        <taxon>Pseudomonadaceae</taxon>
        <taxon>Pseudomonas</taxon>
    </lineage>
</organism>
<sequence length="245" mass="25779">MAVQIVASDVNAEDFAVEYSPPVRRGLIGVSFMNTSLSKLAHNYAPGGVSGSVVGAPIVTNMDALTSGSAYVQTNLSESDSMTVISVARFPDTGADAATRGCVYGNYSSPSVADPAKISNGLSLWQDAGVKCNACWIDASGNPINIMKTLAVANPEKWAIYVHVVTPTTLDLRDATNGTKSAGTTPLSRLRGSAKFRIGRTTYDNFLGKTNIAAIQFHNVALSEAEISATVENLRTYVARKGIIA</sequence>
<accession>A0A5E7CBS0</accession>
<dbReference type="SUPFAM" id="SSF49899">
    <property type="entry name" value="Concanavalin A-like lectins/glucanases"/>
    <property type="match status" value="1"/>
</dbReference>
<name>A0A5E7CBS0_PSEFL</name>
<gene>
    <name evidence="1" type="ORF">PS691_02040</name>
</gene>
<dbReference type="Proteomes" id="UP000337909">
    <property type="component" value="Unassembled WGS sequence"/>
</dbReference>
<evidence type="ECO:0000313" key="1">
    <source>
        <dbReference type="EMBL" id="VVN93303.1"/>
    </source>
</evidence>
<dbReference type="OrthoDB" id="7028737at2"/>
<proteinExistence type="predicted"/>
<dbReference type="InterPro" id="IPR013320">
    <property type="entry name" value="ConA-like_dom_sf"/>
</dbReference>
<dbReference type="Gene3D" id="2.60.120.200">
    <property type="match status" value="1"/>
</dbReference>
<dbReference type="RefSeq" id="WP_150642059.1">
    <property type="nucleotide sequence ID" value="NZ_CABVHQ010000016.1"/>
</dbReference>
<evidence type="ECO:0000313" key="2">
    <source>
        <dbReference type="Proteomes" id="UP000337909"/>
    </source>
</evidence>